<organism evidence="4 5">
    <name type="scientific">Thermanaerosceptrum fracticalcis</name>
    <dbReference type="NCBI Taxonomy" id="1712410"/>
    <lineage>
        <taxon>Bacteria</taxon>
        <taxon>Bacillati</taxon>
        <taxon>Bacillota</taxon>
        <taxon>Clostridia</taxon>
        <taxon>Eubacteriales</taxon>
        <taxon>Peptococcaceae</taxon>
        <taxon>Thermanaerosceptrum</taxon>
    </lineage>
</organism>
<accession>A0A7G6E1I5</accession>
<dbReference type="SUPFAM" id="SSF53639">
    <property type="entry name" value="AraD/HMP-PK domain-like"/>
    <property type="match status" value="1"/>
</dbReference>
<evidence type="ECO:0000259" key="3">
    <source>
        <dbReference type="SMART" id="SM01007"/>
    </source>
</evidence>
<feature type="domain" description="Class II aldolase/adducin N-terminal" evidence="3">
    <location>
        <begin position="8"/>
        <end position="185"/>
    </location>
</feature>
<proteinExistence type="predicted"/>
<dbReference type="EMBL" id="CP045798">
    <property type="protein sequence ID" value="QNB45939.1"/>
    <property type="molecule type" value="Genomic_DNA"/>
</dbReference>
<protein>
    <submittedName>
        <fullName evidence="4">Class II aldolase/adducin family protein</fullName>
    </submittedName>
</protein>
<dbReference type="InterPro" id="IPR050197">
    <property type="entry name" value="Aldolase_class_II_sugar_metab"/>
</dbReference>
<dbReference type="AlphaFoldDB" id="A0A7G6E1I5"/>
<dbReference type="GO" id="GO:0005829">
    <property type="term" value="C:cytosol"/>
    <property type="evidence" value="ECO:0007669"/>
    <property type="project" value="TreeGrafter"/>
</dbReference>
<sequence length="218" mass="24066">MNWRVYKEELIHTGKELVDLGLVAATWGNISIRLPKNQGVLITPSGMDYYNINPEDLVVLDLQGKVLEGERKPSSEKLLHLTIYRHRPDVQAVVHTHSPYATAYAVVRKPIPALVEDLAQIVGGDVDVALYASPGTQELADHAVNALAGKMGVLLANHGVIGVGRDITEALRVCQLIEKTAQIGIMAKMLGEPVLLSDNEKRIMRQAYLFHYGQKEEK</sequence>
<dbReference type="InterPro" id="IPR036409">
    <property type="entry name" value="Aldolase_II/adducin_N_sf"/>
</dbReference>
<reference evidence="4 5" key="1">
    <citation type="journal article" date="2019" name="Front. Microbiol.">
        <title>Thermoanaerosceptrum fracticalcis gen. nov. sp. nov., a Novel Fumarate-Fermenting Microorganism From a Deep Fractured Carbonate Aquifer of the US Great Basin.</title>
        <authorList>
            <person name="Hamilton-Brehm S.D."/>
            <person name="Stewart L.E."/>
            <person name="Zavarin M."/>
            <person name="Caldwell M."/>
            <person name="Lawson P.A."/>
            <person name="Onstott T.C."/>
            <person name="Grzymski J."/>
            <person name="Neveux I."/>
            <person name="Lollar B.S."/>
            <person name="Russell C.E."/>
            <person name="Moser D.P."/>
        </authorList>
    </citation>
    <scope>NUCLEOTIDE SEQUENCE [LARGE SCALE GENOMIC DNA]</scope>
    <source>
        <strain evidence="4 5">DRI-13</strain>
    </source>
</reference>
<dbReference type="GO" id="GO:0019323">
    <property type="term" value="P:pentose catabolic process"/>
    <property type="evidence" value="ECO:0007669"/>
    <property type="project" value="TreeGrafter"/>
</dbReference>
<dbReference type="RefSeq" id="WP_034422838.1">
    <property type="nucleotide sequence ID" value="NZ_CP045798.1"/>
</dbReference>
<evidence type="ECO:0000256" key="1">
    <source>
        <dbReference type="ARBA" id="ARBA00022723"/>
    </source>
</evidence>
<evidence type="ECO:0000313" key="4">
    <source>
        <dbReference type="EMBL" id="QNB45939.1"/>
    </source>
</evidence>
<name>A0A7G6E1I5_THEFR</name>
<dbReference type="GO" id="GO:0016832">
    <property type="term" value="F:aldehyde-lyase activity"/>
    <property type="evidence" value="ECO:0007669"/>
    <property type="project" value="TreeGrafter"/>
</dbReference>
<dbReference type="KEGG" id="tfr:BR63_06200"/>
<gene>
    <name evidence="4" type="ORF">BR63_06200</name>
</gene>
<dbReference type="Pfam" id="PF00596">
    <property type="entry name" value="Aldolase_II"/>
    <property type="match status" value="1"/>
</dbReference>
<evidence type="ECO:0000313" key="5">
    <source>
        <dbReference type="Proteomes" id="UP000515847"/>
    </source>
</evidence>
<keyword evidence="1" id="KW-0479">Metal-binding</keyword>
<keyword evidence="2" id="KW-0456">Lyase</keyword>
<dbReference type="SMART" id="SM01007">
    <property type="entry name" value="Aldolase_II"/>
    <property type="match status" value="1"/>
</dbReference>
<keyword evidence="5" id="KW-1185">Reference proteome</keyword>
<dbReference type="PANTHER" id="PTHR22789">
    <property type="entry name" value="FUCULOSE PHOSPHATE ALDOLASE"/>
    <property type="match status" value="1"/>
</dbReference>
<dbReference type="PANTHER" id="PTHR22789:SF0">
    <property type="entry name" value="3-OXO-TETRONATE 4-PHOSPHATE DECARBOXYLASE-RELATED"/>
    <property type="match status" value="1"/>
</dbReference>
<dbReference type="Proteomes" id="UP000515847">
    <property type="component" value="Chromosome"/>
</dbReference>
<dbReference type="InterPro" id="IPR001303">
    <property type="entry name" value="Aldolase_II/adducin_N"/>
</dbReference>
<evidence type="ECO:0000256" key="2">
    <source>
        <dbReference type="ARBA" id="ARBA00023239"/>
    </source>
</evidence>
<dbReference type="Gene3D" id="3.40.225.10">
    <property type="entry name" value="Class II aldolase/adducin N-terminal domain"/>
    <property type="match status" value="1"/>
</dbReference>
<dbReference type="GO" id="GO:0046872">
    <property type="term" value="F:metal ion binding"/>
    <property type="evidence" value="ECO:0007669"/>
    <property type="project" value="UniProtKB-KW"/>
</dbReference>
<dbReference type="OrthoDB" id="9786287at2"/>